<accession>A0A443NPE5</accession>
<reference evidence="2 3" key="1">
    <citation type="journal article" date="2019" name="Nat. Plants">
        <title>Stout camphor tree genome fills gaps in understanding of flowering plant genome evolution.</title>
        <authorList>
            <person name="Chaw S.M."/>
            <person name="Liu Y.C."/>
            <person name="Wu Y.W."/>
            <person name="Wang H.Y."/>
            <person name="Lin C.I."/>
            <person name="Wu C.S."/>
            <person name="Ke H.M."/>
            <person name="Chang L.Y."/>
            <person name="Hsu C.Y."/>
            <person name="Yang H.T."/>
            <person name="Sudianto E."/>
            <person name="Hsu M.H."/>
            <person name="Wu K.P."/>
            <person name="Wang L.N."/>
            <person name="Leebens-Mack J.H."/>
            <person name="Tsai I.J."/>
        </authorList>
    </citation>
    <scope>NUCLEOTIDE SEQUENCE [LARGE SCALE GENOMIC DNA]</scope>
    <source>
        <strain evidence="3">cv. Chaw 1501</strain>
        <tissue evidence="2">Young leaves</tissue>
    </source>
</reference>
<dbReference type="AlphaFoldDB" id="A0A443NPE5"/>
<dbReference type="GO" id="GO:0008909">
    <property type="term" value="F:isochorismate synthase activity"/>
    <property type="evidence" value="ECO:0007669"/>
    <property type="project" value="InterPro"/>
</dbReference>
<keyword evidence="3" id="KW-1185">Reference proteome</keyword>
<name>A0A443NPE5_9MAGN</name>
<dbReference type="SUPFAM" id="SSF56322">
    <property type="entry name" value="ADC synthase"/>
    <property type="match status" value="1"/>
</dbReference>
<sequence length="155" mass="17233">MQLICDHVIIDPKKAIRKFSKVQHLYAKLSGRLRSEEDEFDILSSLHPTPAVGGLPTEDARLFIAKTEMFDRGMYAGPVGWFGGRETEFAVGIRSALVGKGLGTLIYAGAGIVEGTNPSSEWEELELKASQFIKLIDHDMPFSYRQEIKSMGMIK</sequence>
<comment type="caution">
    <text evidence="2">The sequence shown here is derived from an EMBL/GenBank/DDBJ whole genome shotgun (WGS) entry which is preliminary data.</text>
</comment>
<organism evidence="2 3">
    <name type="scientific">Cinnamomum micranthum f. kanehirae</name>
    <dbReference type="NCBI Taxonomy" id="337451"/>
    <lineage>
        <taxon>Eukaryota</taxon>
        <taxon>Viridiplantae</taxon>
        <taxon>Streptophyta</taxon>
        <taxon>Embryophyta</taxon>
        <taxon>Tracheophyta</taxon>
        <taxon>Spermatophyta</taxon>
        <taxon>Magnoliopsida</taxon>
        <taxon>Magnoliidae</taxon>
        <taxon>Laurales</taxon>
        <taxon>Lauraceae</taxon>
        <taxon>Cinnamomum</taxon>
    </lineage>
</organism>
<dbReference type="GO" id="GO:0009536">
    <property type="term" value="C:plastid"/>
    <property type="evidence" value="ECO:0007669"/>
    <property type="project" value="TreeGrafter"/>
</dbReference>
<gene>
    <name evidence="2" type="ORF">CKAN_00905000</name>
</gene>
<dbReference type="Pfam" id="PF00425">
    <property type="entry name" value="Chorismate_bind"/>
    <property type="match status" value="1"/>
</dbReference>
<protein>
    <submittedName>
        <fullName evidence="2">Isochorismate synthase, chloroplastic-like protein isoform X1</fullName>
    </submittedName>
</protein>
<evidence type="ECO:0000313" key="2">
    <source>
        <dbReference type="EMBL" id="RWR80415.1"/>
    </source>
</evidence>
<feature type="domain" description="Chorismate-utilising enzyme C-terminal" evidence="1">
    <location>
        <begin position="5"/>
        <end position="128"/>
    </location>
</feature>
<dbReference type="PANTHER" id="PTHR47253:SF4">
    <property type="entry name" value="ISOCHORISMATE SYNTHASE 2, CHLOROPLASTIC"/>
    <property type="match status" value="1"/>
</dbReference>
<proteinExistence type="predicted"/>
<dbReference type="InterPro" id="IPR044250">
    <property type="entry name" value="MenF-like"/>
</dbReference>
<dbReference type="STRING" id="337451.A0A443NPE5"/>
<dbReference type="OrthoDB" id="8119704at2759"/>
<evidence type="ECO:0000313" key="3">
    <source>
        <dbReference type="Proteomes" id="UP000283530"/>
    </source>
</evidence>
<dbReference type="Proteomes" id="UP000283530">
    <property type="component" value="Unassembled WGS sequence"/>
</dbReference>
<evidence type="ECO:0000259" key="1">
    <source>
        <dbReference type="Pfam" id="PF00425"/>
    </source>
</evidence>
<dbReference type="InterPro" id="IPR015890">
    <property type="entry name" value="Chorismate_C"/>
</dbReference>
<dbReference type="EMBL" id="QPKB01000003">
    <property type="protein sequence ID" value="RWR80415.1"/>
    <property type="molecule type" value="Genomic_DNA"/>
</dbReference>
<dbReference type="Gene3D" id="3.60.120.10">
    <property type="entry name" value="Anthranilate synthase"/>
    <property type="match status" value="1"/>
</dbReference>
<dbReference type="GO" id="GO:0042372">
    <property type="term" value="P:phylloquinone biosynthetic process"/>
    <property type="evidence" value="ECO:0007669"/>
    <property type="project" value="TreeGrafter"/>
</dbReference>
<dbReference type="InterPro" id="IPR005801">
    <property type="entry name" value="ADC_synthase"/>
</dbReference>
<dbReference type="PANTHER" id="PTHR47253">
    <property type="match status" value="1"/>
</dbReference>